<evidence type="ECO:0000256" key="1">
    <source>
        <dbReference type="SAM" id="MobiDB-lite"/>
    </source>
</evidence>
<dbReference type="PANTHER" id="PTHR31331">
    <property type="entry name" value="LCCL DOMAIN PROTEIN (AFU_ORTHOLOGUE AFUA_5G08630)"/>
    <property type="match status" value="1"/>
</dbReference>
<feature type="transmembrane region" description="Helical" evidence="2">
    <location>
        <begin position="129"/>
        <end position="147"/>
    </location>
</feature>
<dbReference type="InterPro" id="IPR004043">
    <property type="entry name" value="LCCL"/>
</dbReference>
<dbReference type="RefSeq" id="XP_013325749.1">
    <property type="nucleotide sequence ID" value="XM_013470295.1"/>
</dbReference>
<proteinExistence type="predicted"/>
<keyword evidence="2" id="KW-1133">Transmembrane helix</keyword>
<feature type="domain" description="LCCL" evidence="3">
    <location>
        <begin position="172"/>
        <end position="282"/>
    </location>
</feature>
<dbReference type="SMART" id="SM00603">
    <property type="entry name" value="LCCL"/>
    <property type="match status" value="1"/>
</dbReference>
<evidence type="ECO:0000313" key="5">
    <source>
        <dbReference type="Proteomes" id="UP000053958"/>
    </source>
</evidence>
<keyword evidence="2" id="KW-0812">Transmembrane</keyword>
<evidence type="ECO:0000313" key="4">
    <source>
        <dbReference type="EMBL" id="KKA19137.1"/>
    </source>
</evidence>
<dbReference type="PROSITE" id="PS50820">
    <property type="entry name" value="LCCL"/>
    <property type="match status" value="1"/>
</dbReference>
<feature type="compositionally biased region" description="Polar residues" evidence="1">
    <location>
        <begin position="1"/>
        <end position="23"/>
    </location>
</feature>
<dbReference type="GeneID" id="25319178"/>
<dbReference type="Pfam" id="PF03815">
    <property type="entry name" value="LCCL"/>
    <property type="match status" value="1"/>
</dbReference>
<feature type="compositionally biased region" description="Basic residues" evidence="1">
    <location>
        <begin position="537"/>
        <end position="546"/>
    </location>
</feature>
<feature type="transmembrane region" description="Helical" evidence="2">
    <location>
        <begin position="430"/>
        <end position="451"/>
    </location>
</feature>
<feature type="transmembrane region" description="Helical" evidence="2">
    <location>
        <begin position="307"/>
        <end position="337"/>
    </location>
</feature>
<gene>
    <name evidence="4" type="ORF">T310_6901</name>
</gene>
<accession>A0A0F4YLJ2</accession>
<dbReference type="PANTHER" id="PTHR31331:SF1">
    <property type="entry name" value="CYSTEINE RICH SECRETORY PROTEIN LCCL DOMAIN CONTAINING 2"/>
    <property type="match status" value="1"/>
</dbReference>
<dbReference type="SUPFAM" id="SSF69848">
    <property type="entry name" value="LCCL domain"/>
    <property type="match status" value="1"/>
</dbReference>
<dbReference type="OrthoDB" id="441660at2759"/>
<organism evidence="4 5">
    <name type="scientific">Rasamsonia emersonii (strain ATCC 16479 / CBS 393.64 / IMI 116815)</name>
    <dbReference type="NCBI Taxonomy" id="1408163"/>
    <lineage>
        <taxon>Eukaryota</taxon>
        <taxon>Fungi</taxon>
        <taxon>Dikarya</taxon>
        <taxon>Ascomycota</taxon>
        <taxon>Pezizomycotina</taxon>
        <taxon>Eurotiomycetes</taxon>
        <taxon>Eurotiomycetidae</taxon>
        <taxon>Eurotiales</taxon>
        <taxon>Trichocomaceae</taxon>
        <taxon>Rasamsonia</taxon>
    </lineage>
</organism>
<evidence type="ECO:0000259" key="3">
    <source>
        <dbReference type="PROSITE" id="PS50820"/>
    </source>
</evidence>
<sequence>MSLDQDGSSRNNPVYPHVSSSSPLKDLESGVSGREDGFVDLSRRSSESLHSAPSDSLELLDYGSPDAGLLGQTGPSTSSRRKGCWGSCAAWLSGPQPPRQYRIEPFFPRFQTAPLRLVDRFLPTRSSRVWALVAFHALWALIFLSILHRSVTGPDIPGYGSPVRLSCGAQLWSNSTNCGLNGDECRPFDDASFAFRCPAGCRQTILLEPYTVGDQDYNYRPLVIGGAADAEGDGIYRGDSFLCAAALHAGAINDQTGGCGILRRTGEQSNYASVEKNGISSIPFPSNFPLSLTFERGPIAACRDPRWLLFAISVFFTAVLSLATTSPAVFYSSVFFITYFQVALASDPPFSPDYNEVVSIGLGRFLPAAFVGFAIYYFCVRRTLTGLTAQWEKTVLWLGGCWVGALNTDTFDRIPISRLTPHDIQQQPGAVPALIIIVAILVVALLSQAWALCIEGRLPQYLLLYGVMACAGPAHPSLHPGAALSAGDGAADAAQSAVPGIASGAVHQRHRTLGVRQHPADASRAARGSPAGQSTTQHRRASHQRKQQHHFFLPMLPDDVAGISVLVNDVERFRAYRENESESDAATPFHWTRLRANETEFFRFGYFKTRDLGGIWYEDFTKAGTWLADGSWVHMAPGASR</sequence>
<dbReference type="EMBL" id="LASV01000380">
    <property type="protein sequence ID" value="KKA19137.1"/>
    <property type="molecule type" value="Genomic_DNA"/>
</dbReference>
<feature type="transmembrane region" description="Helical" evidence="2">
    <location>
        <begin position="357"/>
        <end position="379"/>
    </location>
</feature>
<name>A0A0F4YLJ2_RASE3</name>
<feature type="region of interest" description="Disordered" evidence="1">
    <location>
        <begin position="1"/>
        <end position="37"/>
    </location>
</feature>
<feature type="compositionally biased region" description="Basic and acidic residues" evidence="1">
    <location>
        <begin position="25"/>
        <end position="37"/>
    </location>
</feature>
<dbReference type="Gene3D" id="2.170.130.20">
    <property type="entry name" value="LCCL-like domain"/>
    <property type="match status" value="1"/>
</dbReference>
<dbReference type="Proteomes" id="UP000053958">
    <property type="component" value="Unassembled WGS sequence"/>
</dbReference>
<keyword evidence="5" id="KW-1185">Reference proteome</keyword>
<dbReference type="AlphaFoldDB" id="A0A0F4YLJ2"/>
<dbReference type="InterPro" id="IPR051957">
    <property type="entry name" value="CRISP-LCCL_domain"/>
</dbReference>
<keyword evidence="2" id="KW-0472">Membrane</keyword>
<comment type="caution">
    <text evidence="4">The sequence shown here is derived from an EMBL/GenBank/DDBJ whole genome shotgun (WGS) entry which is preliminary data.</text>
</comment>
<evidence type="ECO:0000256" key="2">
    <source>
        <dbReference type="SAM" id="Phobius"/>
    </source>
</evidence>
<feature type="region of interest" description="Disordered" evidence="1">
    <location>
        <begin position="514"/>
        <end position="546"/>
    </location>
</feature>
<reference evidence="4 5" key="1">
    <citation type="submission" date="2015-04" db="EMBL/GenBank/DDBJ databases">
        <authorList>
            <person name="Heijne W.H."/>
            <person name="Fedorova N.D."/>
            <person name="Nierman W.C."/>
            <person name="Vollebregt A.W."/>
            <person name="Zhao Z."/>
            <person name="Wu L."/>
            <person name="Kumar M."/>
            <person name="Stam H."/>
            <person name="van den Berg M.A."/>
            <person name="Pel H.J."/>
        </authorList>
    </citation>
    <scope>NUCLEOTIDE SEQUENCE [LARGE SCALE GENOMIC DNA]</scope>
    <source>
        <strain evidence="4 5">CBS 393.64</strain>
    </source>
</reference>
<protein>
    <recommendedName>
        <fullName evidence="3">LCCL domain-containing protein</fullName>
    </recommendedName>
</protein>
<dbReference type="InterPro" id="IPR036609">
    <property type="entry name" value="LCCL_sf"/>
</dbReference>